<dbReference type="InterPro" id="IPR022687">
    <property type="entry name" value="HTH_DTXR"/>
</dbReference>
<evidence type="ECO:0000256" key="7">
    <source>
        <dbReference type="ARBA" id="ARBA00023125"/>
    </source>
</evidence>
<evidence type="ECO:0000256" key="8">
    <source>
        <dbReference type="ARBA" id="ARBA00023159"/>
    </source>
</evidence>
<dbReference type="SUPFAM" id="SSF47979">
    <property type="entry name" value="Iron-dependent repressor protein, dimerization domain"/>
    <property type="match status" value="1"/>
</dbReference>
<keyword evidence="8" id="KW-0010">Activator</keyword>
<dbReference type="GO" id="GO:0046914">
    <property type="term" value="F:transition metal ion binding"/>
    <property type="evidence" value="ECO:0007669"/>
    <property type="project" value="InterPro"/>
</dbReference>
<accession>A0A084JBC5</accession>
<comment type="caution">
    <text evidence="13">The sequence shown here is derived from an EMBL/GenBank/DDBJ whole genome shotgun (WGS) entry which is preliminary data.</text>
</comment>
<keyword evidence="4" id="KW-0963">Cytoplasm</keyword>
<proteinExistence type="inferred from homology"/>
<name>A0A084JBC5_9CLOT</name>
<dbReference type="eggNOG" id="COG1321">
    <property type="taxonomic scope" value="Bacteria"/>
</dbReference>
<evidence type="ECO:0000256" key="3">
    <source>
        <dbReference type="ARBA" id="ARBA00011738"/>
    </source>
</evidence>
<evidence type="ECO:0000256" key="9">
    <source>
        <dbReference type="ARBA" id="ARBA00023163"/>
    </source>
</evidence>
<dbReference type="Gene3D" id="1.10.10.10">
    <property type="entry name" value="Winged helix-like DNA-binding domain superfamily/Winged helix DNA-binding domain"/>
    <property type="match status" value="1"/>
</dbReference>
<dbReference type="GO" id="GO:0003677">
    <property type="term" value="F:DNA binding"/>
    <property type="evidence" value="ECO:0007669"/>
    <property type="project" value="UniProtKB-KW"/>
</dbReference>
<keyword evidence="10" id="KW-0464">Manganese</keyword>
<evidence type="ECO:0000313" key="14">
    <source>
        <dbReference type="Proteomes" id="UP000028542"/>
    </source>
</evidence>
<dbReference type="SMART" id="SM00529">
    <property type="entry name" value="HTH_DTXR"/>
    <property type="match status" value="1"/>
</dbReference>
<dbReference type="GO" id="GO:0003700">
    <property type="term" value="F:DNA-binding transcription factor activity"/>
    <property type="evidence" value="ECO:0007669"/>
    <property type="project" value="InterPro"/>
</dbReference>
<dbReference type="PANTHER" id="PTHR33238:SF11">
    <property type="entry name" value="TRANSCRIPTIONAL REGULATOR MNTR"/>
    <property type="match status" value="1"/>
</dbReference>
<dbReference type="PROSITE" id="PS50944">
    <property type="entry name" value="HTH_DTXR"/>
    <property type="match status" value="1"/>
</dbReference>
<keyword evidence="14" id="KW-1185">Reference proteome</keyword>
<gene>
    <name evidence="13" type="ORF">IO99_10270</name>
</gene>
<evidence type="ECO:0000256" key="4">
    <source>
        <dbReference type="ARBA" id="ARBA00022490"/>
    </source>
</evidence>
<comment type="similarity">
    <text evidence="2">Belongs to the DtxR/MntR family.</text>
</comment>
<sequence>MDKKFYTVRAYEQKLFDDRLITASMEDYVEMLYRCTMEGEDYIRLNKLSAMLNVRDSSASKMMQKLGKLGLIDYEKYGIIRLTALGIKVGKYLLCRHNTIERFLKFLGSDSDILIETELIEHVIGSDTVENLNIFNCFIEDNKNILDEYRTFREKYYKNEDIEKI</sequence>
<evidence type="ECO:0000256" key="1">
    <source>
        <dbReference type="ARBA" id="ARBA00004496"/>
    </source>
</evidence>
<dbReference type="InterPro" id="IPR050536">
    <property type="entry name" value="DtxR_MntR_Metal-Reg"/>
</dbReference>
<keyword evidence="6" id="KW-0805">Transcription regulation</keyword>
<evidence type="ECO:0000256" key="6">
    <source>
        <dbReference type="ARBA" id="ARBA00023015"/>
    </source>
</evidence>
<dbReference type="STRING" id="318464.IO99_10270"/>
<dbReference type="InterPro" id="IPR036388">
    <property type="entry name" value="WH-like_DNA-bd_sf"/>
</dbReference>
<dbReference type="EMBL" id="JPMD01000024">
    <property type="protein sequence ID" value="KEZ86259.1"/>
    <property type="molecule type" value="Genomic_DNA"/>
</dbReference>
<keyword evidence="9" id="KW-0804">Transcription</keyword>
<reference evidence="13 14" key="1">
    <citation type="submission" date="2014-07" db="EMBL/GenBank/DDBJ databases">
        <title>Draft genome of Clostridium sulfidigenes 113A isolated from sediments associated with methane hydrate from Krishna Godavari basin.</title>
        <authorList>
            <person name="Honkalas V.S."/>
            <person name="Dabir A.P."/>
            <person name="Arora P."/>
            <person name="Dhakephalkar P.K."/>
        </authorList>
    </citation>
    <scope>NUCLEOTIDE SEQUENCE [LARGE SCALE GENOMIC DNA]</scope>
    <source>
        <strain evidence="13 14">113A</strain>
    </source>
</reference>
<dbReference type="InterPro" id="IPR022689">
    <property type="entry name" value="Iron_dep_repressor"/>
</dbReference>
<evidence type="ECO:0000256" key="2">
    <source>
        <dbReference type="ARBA" id="ARBA00007871"/>
    </source>
</evidence>
<dbReference type="GO" id="GO:0005737">
    <property type="term" value="C:cytoplasm"/>
    <property type="evidence" value="ECO:0007669"/>
    <property type="project" value="UniProtKB-SubCell"/>
</dbReference>
<evidence type="ECO:0000256" key="11">
    <source>
        <dbReference type="ARBA" id="ARBA00032593"/>
    </source>
</evidence>
<dbReference type="RefSeq" id="WP_035132902.1">
    <property type="nucleotide sequence ID" value="NZ_JPMD01000024.1"/>
</dbReference>
<dbReference type="InterPro" id="IPR036390">
    <property type="entry name" value="WH_DNA-bd_sf"/>
</dbReference>
<dbReference type="Pfam" id="PF02742">
    <property type="entry name" value="Fe_dep_repr_C"/>
    <property type="match status" value="1"/>
</dbReference>
<dbReference type="Gene3D" id="1.10.60.10">
    <property type="entry name" value="Iron dependent repressor, metal binding and dimerisation domain"/>
    <property type="match status" value="1"/>
</dbReference>
<dbReference type="SUPFAM" id="SSF46785">
    <property type="entry name" value="Winged helix' DNA-binding domain"/>
    <property type="match status" value="1"/>
</dbReference>
<dbReference type="PANTHER" id="PTHR33238">
    <property type="entry name" value="IRON (METAL) DEPENDENT REPRESSOR, DTXR FAMILY"/>
    <property type="match status" value="1"/>
</dbReference>
<protein>
    <recommendedName>
        <fullName evidence="11">Manganese transport regulator</fullName>
    </recommendedName>
</protein>
<dbReference type="InterPro" id="IPR036421">
    <property type="entry name" value="Fe_dep_repressor_sf"/>
</dbReference>
<keyword evidence="5" id="KW-0678">Repressor</keyword>
<dbReference type="Pfam" id="PF01325">
    <property type="entry name" value="Fe_dep_repress"/>
    <property type="match status" value="1"/>
</dbReference>
<organism evidence="13 14">
    <name type="scientific">Clostridium sulfidigenes</name>
    <dbReference type="NCBI Taxonomy" id="318464"/>
    <lineage>
        <taxon>Bacteria</taxon>
        <taxon>Bacillati</taxon>
        <taxon>Bacillota</taxon>
        <taxon>Clostridia</taxon>
        <taxon>Eubacteriales</taxon>
        <taxon>Clostridiaceae</taxon>
        <taxon>Clostridium</taxon>
    </lineage>
</organism>
<dbReference type="AlphaFoldDB" id="A0A084JBC5"/>
<feature type="domain" description="HTH dtxR-type" evidence="12">
    <location>
        <begin position="21"/>
        <end position="83"/>
    </location>
</feature>
<dbReference type="GO" id="GO:0046983">
    <property type="term" value="F:protein dimerization activity"/>
    <property type="evidence" value="ECO:0007669"/>
    <property type="project" value="InterPro"/>
</dbReference>
<keyword evidence="7" id="KW-0238">DNA-binding</keyword>
<evidence type="ECO:0000256" key="5">
    <source>
        <dbReference type="ARBA" id="ARBA00022491"/>
    </source>
</evidence>
<dbReference type="InterPro" id="IPR001367">
    <property type="entry name" value="Fe_dep_repressor"/>
</dbReference>
<evidence type="ECO:0000313" key="13">
    <source>
        <dbReference type="EMBL" id="KEZ86259.1"/>
    </source>
</evidence>
<evidence type="ECO:0000259" key="12">
    <source>
        <dbReference type="PROSITE" id="PS50944"/>
    </source>
</evidence>
<comment type="subcellular location">
    <subcellularLocation>
        <location evidence="1">Cytoplasm</location>
    </subcellularLocation>
</comment>
<evidence type="ECO:0000256" key="10">
    <source>
        <dbReference type="ARBA" id="ARBA00023211"/>
    </source>
</evidence>
<comment type="subunit">
    <text evidence="3">Homodimer.</text>
</comment>
<dbReference type="Proteomes" id="UP000028542">
    <property type="component" value="Unassembled WGS sequence"/>
</dbReference>